<evidence type="ECO:0000313" key="5">
    <source>
        <dbReference type="Proteomes" id="UP000076632"/>
    </source>
</evidence>
<feature type="chain" id="PRO_5007858689" evidence="2">
    <location>
        <begin position="20"/>
        <end position="508"/>
    </location>
</feature>
<dbReference type="InParanoid" id="A0A165HIL0"/>
<evidence type="ECO:0000313" key="4">
    <source>
        <dbReference type="EMBL" id="KZF23573.1"/>
    </source>
</evidence>
<sequence length="508" mass="54850">MFSALTLGLAASLASPAMAFWRMPCPGNLIHERADPIVSPGQISGHVHTIMGGNGFGFDMTYQQARNSQCSSCPITKDMSNYWVPTLYYHAQNGSFISVPQVGGATVYYEQRGGPNNDQLLAFPEGFRMLAGNPFLHTYNDTFEQQAVSYACLNYNGPATAETHAFPNNNCPDGLRAQVYFPSCWDGVNLDSPDHKSHVAYPESVAYNDGPCPASHPKHLISLFYEVIWDVNQFANDWYGDEQPFVWSSGDATGYGYHGDFVNGWDVPTLQNAVDTCLADSGALTDCPVFELYDDSFCQSCKIPPSVDEQVDGVLEFLPGCNAYNDGKTVGSTQGCVNNAKIGQPETFYTDLTHSMGWEYAGCASDNYFTRTLNGYSFSDDAMTVEKCVQGCSAKGYTYAGTEYASQCYCDNSVLSGRAPIPGVMGQCTMKCNGDDGEYCGGSGALSLYQKCGGSCQNAQYGVVGNSTSTTSATSSGTSSVPLSTGTTGATSRRAVHRRARHGNRWDM</sequence>
<feature type="signal peptide" evidence="2">
    <location>
        <begin position="1"/>
        <end position="19"/>
    </location>
</feature>
<dbReference type="InterPro" id="IPR002889">
    <property type="entry name" value="WSC_carb-bd"/>
</dbReference>
<feature type="region of interest" description="Disordered" evidence="1">
    <location>
        <begin position="467"/>
        <end position="508"/>
    </location>
</feature>
<dbReference type="Pfam" id="PF01822">
    <property type="entry name" value="WSC"/>
    <property type="match status" value="1"/>
</dbReference>
<dbReference type="OMA" id="VNGWDVP"/>
<reference evidence="4 5" key="1">
    <citation type="journal article" date="2016" name="Fungal Biol.">
        <title>The genome of Xylona heveae provides a window into fungal endophytism.</title>
        <authorList>
            <person name="Gazis R."/>
            <person name="Kuo A."/>
            <person name="Riley R."/>
            <person name="LaButti K."/>
            <person name="Lipzen A."/>
            <person name="Lin J."/>
            <person name="Amirebrahimi M."/>
            <person name="Hesse C.N."/>
            <person name="Spatafora J.W."/>
            <person name="Henrissat B."/>
            <person name="Hainaut M."/>
            <person name="Grigoriev I.V."/>
            <person name="Hibbett D.S."/>
        </authorList>
    </citation>
    <scope>NUCLEOTIDE SEQUENCE [LARGE SCALE GENOMIC DNA]</scope>
    <source>
        <strain evidence="4 5">TC161</strain>
    </source>
</reference>
<gene>
    <name evidence="4" type="ORF">L228DRAFT_267562</name>
</gene>
<protein>
    <submittedName>
        <fullName evidence="4">Putative WSC domain protein</fullName>
    </submittedName>
</protein>
<feature type="domain" description="WSC" evidence="3">
    <location>
        <begin position="357"/>
        <end position="452"/>
    </location>
</feature>
<feature type="compositionally biased region" description="Basic residues" evidence="1">
    <location>
        <begin position="494"/>
        <end position="508"/>
    </location>
</feature>
<dbReference type="EMBL" id="KV407457">
    <property type="protein sequence ID" value="KZF23573.1"/>
    <property type="molecule type" value="Genomic_DNA"/>
</dbReference>
<dbReference type="InterPro" id="IPR018535">
    <property type="entry name" value="DUF1996"/>
</dbReference>
<dbReference type="RefSeq" id="XP_018189128.1">
    <property type="nucleotide sequence ID" value="XM_018335001.1"/>
</dbReference>
<name>A0A165HIL0_XYLHT</name>
<dbReference type="SMART" id="SM00321">
    <property type="entry name" value="WSC"/>
    <property type="match status" value="1"/>
</dbReference>
<dbReference type="PROSITE" id="PS51212">
    <property type="entry name" value="WSC"/>
    <property type="match status" value="1"/>
</dbReference>
<dbReference type="OrthoDB" id="74764at2759"/>
<dbReference type="Pfam" id="PF09362">
    <property type="entry name" value="DUF1996"/>
    <property type="match status" value="1"/>
</dbReference>
<dbReference type="PANTHER" id="PTHR43662">
    <property type="match status" value="1"/>
</dbReference>
<proteinExistence type="predicted"/>
<keyword evidence="5" id="KW-1185">Reference proteome</keyword>
<dbReference type="Proteomes" id="UP000076632">
    <property type="component" value="Unassembled WGS sequence"/>
</dbReference>
<dbReference type="GeneID" id="28900138"/>
<evidence type="ECO:0000256" key="2">
    <source>
        <dbReference type="SAM" id="SignalP"/>
    </source>
</evidence>
<dbReference type="AlphaFoldDB" id="A0A165HIL0"/>
<dbReference type="STRING" id="1328760.A0A165HIL0"/>
<evidence type="ECO:0000259" key="3">
    <source>
        <dbReference type="PROSITE" id="PS51212"/>
    </source>
</evidence>
<dbReference type="PANTHER" id="PTHR43662:SF3">
    <property type="entry name" value="DOMAIN PROTEIN, PUTATIVE (AFU_ORTHOLOGUE AFUA_6G11970)-RELATED"/>
    <property type="match status" value="1"/>
</dbReference>
<keyword evidence="2" id="KW-0732">Signal</keyword>
<organism evidence="4 5">
    <name type="scientific">Xylona heveae (strain CBS 132557 / TC161)</name>
    <dbReference type="NCBI Taxonomy" id="1328760"/>
    <lineage>
        <taxon>Eukaryota</taxon>
        <taxon>Fungi</taxon>
        <taxon>Dikarya</taxon>
        <taxon>Ascomycota</taxon>
        <taxon>Pezizomycotina</taxon>
        <taxon>Xylonomycetes</taxon>
        <taxon>Xylonales</taxon>
        <taxon>Xylonaceae</taxon>
        <taxon>Xylona</taxon>
    </lineage>
</organism>
<feature type="compositionally biased region" description="Low complexity" evidence="1">
    <location>
        <begin position="467"/>
        <end position="489"/>
    </location>
</feature>
<accession>A0A165HIL0</accession>
<evidence type="ECO:0000256" key="1">
    <source>
        <dbReference type="SAM" id="MobiDB-lite"/>
    </source>
</evidence>